<sequence>MAAKDYVVPLNPQPHPPAQKEADKKGRRQGGHYTDASWESAPAGAQVLPVLAVYVVILLVTTFLLLLLLIWTTRQSSQNASSSSPAPFEDRKTTSTTTSATSKGPRRRPHGDWGSSSLSRTEAAEELRSDDDAETGSNAGTSNTDPGERGAGEPFVEHLL</sequence>
<evidence type="ECO:0000313" key="3">
    <source>
        <dbReference type="EMBL" id="KAK8769329.1"/>
    </source>
</evidence>
<evidence type="ECO:0000256" key="1">
    <source>
        <dbReference type="SAM" id="MobiDB-lite"/>
    </source>
</evidence>
<evidence type="ECO:0000256" key="2">
    <source>
        <dbReference type="SAM" id="Phobius"/>
    </source>
</evidence>
<comment type="caution">
    <text evidence="3">The sequence shown here is derived from an EMBL/GenBank/DDBJ whole genome shotgun (WGS) entry which is preliminary data.</text>
</comment>
<feature type="region of interest" description="Disordered" evidence="1">
    <location>
        <begin position="75"/>
        <end position="160"/>
    </location>
</feature>
<feature type="region of interest" description="Disordered" evidence="1">
    <location>
        <begin position="1"/>
        <end position="37"/>
    </location>
</feature>
<feature type="transmembrane region" description="Helical" evidence="2">
    <location>
        <begin position="47"/>
        <end position="71"/>
    </location>
</feature>
<keyword evidence="2" id="KW-1133">Transmembrane helix</keyword>
<keyword evidence="2" id="KW-0812">Transmembrane</keyword>
<accession>A0AAQ4E3Q0</accession>
<dbReference type="EMBL" id="JARKHS020022746">
    <property type="protein sequence ID" value="KAK8769329.1"/>
    <property type="molecule type" value="Genomic_DNA"/>
</dbReference>
<protein>
    <submittedName>
        <fullName evidence="3">Uncharacterized protein</fullName>
    </submittedName>
</protein>
<dbReference type="Proteomes" id="UP001321473">
    <property type="component" value="Unassembled WGS sequence"/>
</dbReference>
<keyword evidence="2" id="KW-0472">Membrane</keyword>
<name>A0AAQ4E3Q0_AMBAM</name>
<feature type="compositionally biased region" description="Polar residues" evidence="1">
    <location>
        <begin position="135"/>
        <end position="145"/>
    </location>
</feature>
<dbReference type="AlphaFoldDB" id="A0AAQ4E3Q0"/>
<feature type="compositionally biased region" description="Basic and acidic residues" evidence="1">
    <location>
        <begin position="146"/>
        <end position="160"/>
    </location>
</feature>
<feature type="compositionally biased region" description="Low complexity" evidence="1">
    <location>
        <begin position="75"/>
        <end position="87"/>
    </location>
</feature>
<organism evidence="3 4">
    <name type="scientific">Amblyomma americanum</name>
    <name type="common">Lone star tick</name>
    <dbReference type="NCBI Taxonomy" id="6943"/>
    <lineage>
        <taxon>Eukaryota</taxon>
        <taxon>Metazoa</taxon>
        <taxon>Ecdysozoa</taxon>
        <taxon>Arthropoda</taxon>
        <taxon>Chelicerata</taxon>
        <taxon>Arachnida</taxon>
        <taxon>Acari</taxon>
        <taxon>Parasitiformes</taxon>
        <taxon>Ixodida</taxon>
        <taxon>Ixodoidea</taxon>
        <taxon>Ixodidae</taxon>
        <taxon>Amblyomminae</taxon>
        <taxon>Amblyomma</taxon>
    </lineage>
</organism>
<reference evidence="3 4" key="1">
    <citation type="journal article" date="2023" name="Arcadia Sci">
        <title>De novo assembly of a long-read Amblyomma americanum tick genome.</title>
        <authorList>
            <person name="Chou S."/>
            <person name="Poskanzer K.E."/>
            <person name="Rollins M."/>
            <person name="Thuy-Boun P.S."/>
        </authorList>
    </citation>
    <scope>NUCLEOTIDE SEQUENCE [LARGE SCALE GENOMIC DNA]</scope>
    <source>
        <strain evidence="3">F_SG_1</strain>
        <tissue evidence="3">Salivary glands</tissue>
    </source>
</reference>
<evidence type="ECO:0000313" key="4">
    <source>
        <dbReference type="Proteomes" id="UP001321473"/>
    </source>
</evidence>
<proteinExistence type="predicted"/>
<gene>
    <name evidence="3" type="ORF">V5799_014207</name>
</gene>
<keyword evidence="4" id="KW-1185">Reference proteome</keyword>